<dbReference type="AlphaFoldDB" id="A0A392NNY4"/>
<keyword evidence="2" id="KW-1185">Reference proteome</keyword>
<comment type="caution">
    <text evidence="1">The sequence shown here is derived from an EMBL/GenBank/DDBJ whole genome shotgun (WGS) entry which is preliminary data.</text>
</comment>
<evidence type="ECO:0000313" key="1">
    <source>
        <dbReference type="EMBL" id="MCI00829.1"/>
    </source>
</evidence>
<sequence>MVLEDDGAAVIDKNIIPIDVHVRGVDLAAQNFLLQDPSFLDTGGSSFT</sequence>
<accession>A0A392NNY4</accession>
<protein>
    <submittedName>
        <fullName evidence="1">Uncharacterized protein</fullName>
    </submittedName>
</protein>
<name>A0A392NNY4_9FABA</name>
<reference evidence="1 2" key="1">
    <citation type="journal article" date="2018" name="Front. Plant Sci.">
        <title>Red Clover (Trifolium pratense) and Zigzag Clover (T. medium) - A Picture of Genomic Similarities and Differences.</title>
        <authorList>
            <person name="Dluhosova J."/>
            <person name="Istvanek J."/>
            <person name="Nedelnik J."/>
            <person name="Repkova J."/>
        </authorList>
    </citation>
    <scope>NUCLEOTIDE SEQUENCE [LARGE SCALE GENOMIC DNA]</scope>
    <source>
        <strain evidence="2">cv. 10/8</strain>
        <tissue evidence="1">Leaf</tissue>
    </source>
</reference>
<organism evidence="1 2">
    <name type="scientific">Trifolium medium</name>
    <dbReference type="NCBI Taxonomy" id="97028"/>
    <lineage>
        <taxon>Eukaryota</taxon>
        <taxon>Viridiplantae</taxon>
        <taxon>Streptophyta</taxon>
        <taxon>Embryophyta</taxon>
        <taxon>Tracheophyta</taxon>
        <taxon>Spermatophyta</taxon>
        <taxon>Magnoliopsida</taxon>
        <taxon>eudicotyledons</taxon>
        <taxon>Gunneridae</taxon>
        <taxon>Pentapetalae</taxon>
        <taxon>rosids</taxon>
        <taxon>fabids</taxon>
        <taxon>Fabales</taxon>
        <taxon>Fabaceae</taxon>
        <taxon>Papilionoideae</taxon>
        <taxon>50 kb inversion clade</taxon>
        <taxon>NPAAA clade</taxon>
        <taxon>Hologalegina</taxon>
        <taxon>IRL clade</taxon>
        <taxon>Trifolieae</taxon>
        <taxon>Trifolium</taxon>
    </lineage>
</organism>
<proteinExistence type="predicted"/>
<dbReference type="Proteomes" id="UP000265520">
    <property type="component" value="Unassembled WGS sequence"/>
</dbReference>
<evidence type="ECO:0000313" key="2">
    <source>
        <dbReference type="Proteomes" id="UP000265520"/>
    </source>
</evidence>
<dbReference type="EMBL" id="LXQA010044362">
    <property type="protein sequence ID" value="MCI00829.1"/>
    <property type="molecule type" value="Genomic_DNA"/>
</dbReference>